<keyword evidence="10" id="KW-0479">Metal-binding</keyword>
<feature type="disulfide bond" evidence="19">
    <location>
        <begin position="415"/>
        <end position="433"/>
    </location>
</feature>
<keyword evidence="16" id="KW-0413">Isomerase</keyword>
<dbReference type="PROSITE" id="PS00710">
    <property type="entry name" value="PGM_PMM"/>
    <property type="match status" value="1"/>
</dbReference>
<sequence length="1413" mass="158446">MQFDPPETEVKGLYARKFLKSLYRGLSMDALQQRSVPFSAITNTSSCGTPSESGDSHQIKFTYKEGCTPTACACVILAILFVSLGAAAGVYFGLQFLDLGKRTERVYKGSFVIVGGDKYTSNLADTLSEEFQEKAQAYKSRLDKLYNNSVYKNIYLQSEILALNKKDDDKNLIVHFNLHLSPDQSGLSAADLYVVLSEEVMRSRTGVFRDIKIDQDSIQIQERKPPVDDVLDRWVPRRQYPGYVEGLTTTPSSALPRIVPRQCSPLEVSFCNSLPYNTTSYPNIVGHNNMSEVMNDIVMFRQILDFECYPLAQEFVCQLLQPDCEDDDIIMPCKDFCEDFWRSCKKLLPKKVIDKIDCSKFPKFSGYGTCHQKPGCSNELRALGMSDRLCDGVVDCKDSSDETNCDYCKPGQFICGDRQCVDKDRRCDLREDCLNGVDERNCMSISPSNWGTKESFYSYSSSGFLLYSDSGENARICSDNLNYSLPETRRDVILQSLAVSTCSALNFEVTENVEMRKDVNAVETDYVQLLDPLASSITFVQVSCDSQNVVYVKCGASACGLRPAHSARVARSYALNLPEGKFGAVHGQWPWQVALFKNGEYACDATLVSDDWILTSTACFESDPHAVWVARIGIIRLSSKSPFDQESRITGMVKSPIGSGVLSILKLEQSINGSDYVRPSCLPSHNYSLAGIPCNTLRWSVRKNHLFEVKLTITGNDCTDETLNNTSTRQKLICALESDVMEDEECQGDEAEGSPLLCNINDKWYILGVSNQKVTCPSSNKQRRYHHTFEHVQWIRHTLESLRHLTMSAANKGVSAELNKKIQEYIEYADGLSTSNDIKSLVTLEKYDVLEKILMKRLTFGTAGLRGQMGPGYAAMNDLVIIQTSQGLAAYLEGIVNSDEKNRGVVIGFDNRHNSHRFAQLAAVSFLLKGFKVYIFSAITPTPFVPFAVKKLNCLVGVMVTASHNPKDDNGYKVYWSNGAQILSPHDKNIQESILKNLKPWENALDTSLVAISPRAYDPLSDIEQMYYNSLKMYCCLDRISPSGFSSLKITFTAMHGVSHSYMKKAFQKLNFENYVPVKEQMYPDPDFPTVKFPNPEEKNCLDLSIATANAVGSRLILANDPDADRLAVAEKLSNGKWHVYTGNEVGALLGSWLWKILDADAKKNPANCCMVSSAVSSKILRSISEVEGFTFYETLTGFKWMANKAFDCMNQGMTFVFAFEEAIGYMCGYEVLDKDGIRAAMQMTQMAAHAYSENKLLFDFLRESYLKYGYHVSCNSYFISHDPEAIASMFNRLRNFNGIKNEYPKFLEGDSPFPVVGVRDLTTGFDSLQADQKAILPSSSSTQMITFYFENGCEATIRTSGTEPKVKYYTEMIAKVPEEEWENVKTLLHKMVSLIITQWIEPEINGFLPRPS</sequence>
<dbReference type="GO" id="GO:0004252">
    <property type="term" value="F:serine-type endopeptidase activity"/>
    <property type="evidence" value="ECO:0007669"/>
    <property type="project" value="InterPro"/>
</dbReference>
<dbReference type="InterPro" id="IPR000082">
    <property type="entry name" value="SEA_dom"/>
</dbReference>
<evidence type="ECO:0000256" key="20">
    <source>
        <dbReference type="SAM" id="Phobius"/>
    </source>
</evidence>
<keyword evidence="7" id="KW-0313">Glucose metabolism</keyword>
<dbReference type="Gene3D" id="4.10.400.10">
    <property type="entry name" value="Low-density Lipoprotein Receptor"/>
    <property type="match status" value="1"/>
</dbReference>
<dbReference type="InterPro" id="IPR020067">
    <property type="entry name" value="Frizzled_dom"/>
</dbReference>
<evidence type="ECO:0000256" key="9">
    <source>
        <dbReference type="ARBA" id="ARBA00022692"/>
    </source>
</evidence>
<dbReference type="GO" id="GO:0005634">
    <property type="term" value="C:nucleus"/>
    <property type="evidence" value="ECO:0007669"/>
    <property type="project" value="TreeGrafter"/>
</dbReference>
<evidence type="ECO:0000256" key="6">
    <source>
        <dbReference type="ARBA" id="ARBA00022490"/>
    </source>
</evidence>
<dbReference type="Pfam" id="PF02880">
    <property type="entry name" value="PGM_PMM_III"/>
    <property type="match status" value="1"/>
</dbReference>
<feature type="domain" description="FZ" evidence="22">
    <location>
        <begin position="263"/>
        <end position="379"/>
    </location>
</feature>
<dbReference type="SUPFAM" id="SSF82671">
    <property type="entry name" value="SEA domain"/>
    <property type="match status" value="1"/>
</dbReference>
<dbReference type="GO" id="GO:0005737">
    <property type="term" value="C:cytoplasm"/>
    <property type="evidence" value="ECO:0007669"/>
    <property type="project" value="UniProtKB-SubCell"/>
</dbReference>
<dbReference type="Pfam" id="PF02878">
    <property type="entry name" value="PGM_PMM_I"/>
    <property type="match status" value="1"/>
</dbReference>
<dbReference type="InterPro" id="IPR002172">
    <property type="entry name" value="LDrepeatLR_classA_rpt"/>
</dbReference>
<evidence type="ECO:0000313" key="24">
    <source>
        <dbReference type="EMBL" id="KAF8785488.1"/>
    </source>
</evidence>
<evidence type="ECO:0000259" key="21">
    <source>
        <dbReference type="PROSITE" id="PS50024"/>
    </source>
</evidence>
<evidence type="ECO:0000256" key="19">
    <source>
        <dbReference type="PROSITE-ProRule" id="PRU00124"/>
    </source>
</evidence>
<keyword evidence="17" id="KW-0119">Carbohydrate metabolism</keyword>
<dbReference type="PROSITE" id="PS50038">
    <property type="entry name" value="FZ"/>
    <property type="match status" value="1"/>
</dbReference>
<keyword evidence="9 20" id="KW-0812">Transmembrane</keyword>
<dbReference type="SUPFAM" id="SSF55957">
    <property type="entry name" value="Phosphoglucomutase, C-terminal domain"/>
    <property type="match status" value="1"/>
</dbReference>
<dbReference type="InterPro" id="IPR043504">
    <property type="entry name" value="Peptidase_S1_PA_chymotrypsin"/>
</dbReference>
<protein>
    <submittedName>
        <fullName evidence="24">Phosphoglucomutase-2 like protein</fullName>
    </submittedName>
</protein>
<evidence type="ECO:0000256" key="8">
    <source>
        <dbReference type="ARBA" id="ARBA00022553"/>
    </source>
</evidence>
<dbReference type="GO" id="GO:0006166">
    <property type="term" value="P:purine ribonucleoside salvage"/>
    <property type="evidence" value="ECO:0007669"/>
    <property type="project" value="TreeGrafter"/>
</dbReference>
<dbReference type="GO" id="GO:0006006">
    <property type="term" value="P:glucose metabolic process"/>
    <property type="evidence" value="ECO:0007669"/>
    <property type="project" value="UniProtKB-KW"/>
</dbReference>
<comment type="similarity">
    <text evidence="5">Belongs to the phosphohexose mutase family.</text>
</comment>
<dbReference type="Pfam" id="PF01390">
    <property type="entry name" value="SEA"/>
    <property type="match status" value="1"/>
</dbReference>
<evidence type="ECO:0000256" key="18">
    <source>
        <dbReference type="PROSITE-ProRule" id="PRU00090"/>
    </source>
</evidence>
<dbReference type="GO" id="GO:0008973">
    <property type="term" value="F:phosphopentomutase activity"/>
    <property type="evidence" value="ECO:0007669"/>
    <property type="project" value="TreeGrafter"/>
</dbReference>
<dbReference type="InterPro" id="IPR005845">
    <property type="entry name" value="A-D-PHexomutase_a/b/a-II"/>
</dbReference>
<keyword evidence="15 19" id="KW-1015">Disulfide bond</keyword>
<dbReference type="CDD" id="cd07066">
    <property type="entry name" value="CRD_FZ"/>
    <property type="match status" value="1"/>
</dbReference>
<dbReference type="SMART" id="SM00192">
    <property type="entry name" value="LDLa"/>
    <property type="match status" value="2"/>
</dbReference>
<feature type="disulfide bond" evidence="19">
    <location>
        <begin position="427"/>
        <end position="442"/>
    </location>
</feature>
<dbReference type="Gene3D" id="1.10.2000.10">
    <property type="entry name" value="Frizzled cysteine-rich domain"/>
    <property type="match status" value="1"/>
</dbReference>
<dbReference type="InterPro" id="IPR036055">
    <property type="entry name" value="LDL_receptor-like_sf"/>
</dbReference>
<evidence type="ECO:0000256" key="7">
    <source>
        <dbReference type="ARBA" id="ARBA00022526"/>
    </source>
</evidence>
<keyword evidence="25" id="KW-1185">Reference proteome</keyword>
<feature type="transmembrane region" description="Helical" evidence="20">
    <location>
        <begin position="70"/>
        <end position="94"/>
    </location>
</feature>
<organism evidence="24 25">
    <name type="scientific">Argiope bruennichi</name>
    <name type="common">Wasp spider</name>
    <name type="synonym">Aranea bruennichi</name>
    <dbReference type="NCBI Taxonomy" id="94029"/>
    <lineage>
        <taxon>Eukaryota</taxon>
        <taxon>Metazoa</taxon>
        <taxon>Ecdysozoa</taxon>
        <taxon>Arthropoda</taxon>
        <taxon>Chelicerata</taxon>
        <taxon>Arachnida</taxon>
        <taxon>Araneae</taxon>
        <taxon>Araneomorphae</taxon>
        <taxon>Entelegynae</taxon>
        <taxon>Araneoidea</taxon>
        <taxon>Araneidae</taxon>
        <taxon>Argiope</taxon>
    </lineage>
</organism>
<feature type="disulfide bond" evidence="18">
    <location>
        <begin position="263"/>
        <end position="324"/>
    </location>
</feature>
<dbReference type="InterPro" id="IPR016066">
    <property type="entry name" value="A-D-PHexomutase_CS"/>
</dbReference>
<evidence type="ECO:0000259" key="22">
    <source>
        <dbReference type="PROSITE" id="PS50038"/>
    </source>
</evidence>
<dbReference type="PROSITE" id="PS50240">
    <property type="entry name" value="TRYPSIN_DOM"/>
    <property type="match status" value="1"/>
</dbReference>
<feature type="domain" description="Peptidase S1" evidence="23">
    <location>
        <begin position="577"/>
        <end position="800"/>
    </location>
</feature>
<evidence type="ECO:0000256" key="3">
    <source>
        <dbReference type="ARBA" id="ARBA00004496"/>
    </source>
</evidence>
<dbReference type="Gene3D" id="3.30.70.960">
    <property type="entry name" value="SEA domain"/>
    <property type="match status" value="1"/>
</dbReference>
<dbReference type="InterPro" id="IPR005844">
    <property type="entry name" value="A-D-PHexomutase_a/b/a-I"/>
</dbReference>
<dbReference type="Pfam" id="PF00057">
    <property type="entry name" value="Ldl_recept_a"/>
    <property type="match status" value="1"/>
</dbReference>
<feature type="disulfide bond" evidence="19">
    <location>
        <begin position="408"/>
        <end position="420"/>
    </location>
</feature>
<evidence type="ECO:0000256" key="2">
    <source>
        <dbReference type="ARBA" id="ARBA00004162"/>
    </source>
</evidence>
<evidence type="ECO:0000256" key="1">
    <source>
        <dbReference type="ARBA" id="ARBA00001946"/>
    </source>
</evidence>
<dbReference type="CDD" id="cd05799">
    <property type="entry name" value="PGM2"/>
    <property type="match status" value="1"/>
</dbReference>
<evidence type="ECO:0000256" key="5">
    <source>
        <dbReference type="ARBA" id="ARBA00010231"/>
    </source>
</evidence>
<dbReference type="PROSITE" id="PS50068">
    <property type="entry name" value="LDLRA_2"/>
    <property type="match status" value="2"/>
</dbReference>
<name>A0A8T0F595_ARGBR</name>
<dbReference type="PROSITE" id="PS50024">
    <property type="entry name" value="SEA"/>
    <property type="match status" value="1"/>
</dbReference>
<keyword evidence="8" id="KW-0597">Phosphoprotein</keyword>
<evidence type="ECO:0000256" key="11">
    <source>
        <dbReference type="ARBA" id="ARBA00022842"/>
    </source>
</evidence>
<dbReference type="SUPFAM" id="SSF63501">
    <property type="entry name" value="Frizzled cysteine-rich domain"/>
    <property type="match status" value="1"/>
</dbReference>
<proteinExistence type="inferred from homology"/>
<feature type="domain" description="SEA" evidence="21">
    <location>
        <begin position="103"/>
        <end position="225"/>
    </location>
</feature>
<dbReference type="Pfam" id="PF00089">
    <property type="entry name" value="Trypsin"/>
    <property type="match status" value="1"/>
</dbReference>
<keyword evidence="12" id="KW-0735">Signal-anchor</keyword>
<dbReference type="InterPro" id="IPR009003">
    <property type="entry name" value="Peptidase_S1_PA"/>
</dbReference>
<evidence type="ECO:0000256" key="4">
    <source>
        <dbReference type="ARBA" id="ARBA00004606"/>
    </source>
</evidence>
<keyword evidence="13 20" id="KW-1133">Transmembrane helix</keyword>
<feature type="disulfide bond" evidence="19">
    <location>
        <begin position="390"/>
        <end position="405"/>
    </location>
</feature>
<comment type="subcellular location">
    <subcellularLocation>
        <location evidence="2">Cell membrane</location>
        <topology evidence="2">Single-pass membrane protein</topology>
    </subcellularLocation>
    <subcellularLocation>
        <location evidence="3">Cytoplasm</location>
    </subcellularLocation>
    <subcellularLocation>
        <location evidence="4">Membrane</location>
        <topology evidence="4">Single-pass type II membrane protein</topology>
    </subcellularLocation>
</comment>
<dbReference type="Pfam" id="PF02879">
    <property type="entry name" value="PGM_PMM_II"/>
    <property type="match status" value="1"/>
</dbReference>
<dbReference type="InterPro" id="IPR036900">
    <property type="entry name" value="A-D-PHexomutase_C_sf"/>
</dbReference>
<evidence type="ECO:0000256" key="14">
    <source>
        <dbReference type="ARBA" id="ARBA00023136"/>
    </source>
</evidence>
<dbReference type="Proteomes" id="UP000807504">
    <property type="component" value="Unassembled WGS sequence"/>
</dbReference>
<dbReference type="InterPro" id="IPR001254">
    <property type="entry name" value="Trypsin_dom"/>
</dbReference>
<dbReference type="GO" id="GO:0006508">
    <property type="term" value="P:proteolysis"/>
    <property type="evidence" value="ECO:0007669"/>
    <property type="project" value="InterPro"/>
</dbReference>
<dbReference type="InterPro" id="IPR016055">
    <property type="entry name" value="A-D-PHexomutase_a/b/a-I/II/III"/>
</dbReference>
<comment type="caution">
    <text evidence="24">The sequence shown here is derived from an EMBL/GenBank/DDBJ whole genome shotgun (WGS) entry which is preliminary data.</text>
</comment>
<accession>A0A8T0F595</accession>
<evidence type="ECO:0000256" key="10">
    <source>
        <dbReference type="ARBA" id="ARBA00022723"/>
    </source>
</evidence>
<dbReference type="InterPro" id="IPR005841">
    <property type="entry name" value="Alpha-D-phosphohexomutase_SF"/>
</dbReference>
<dbReference type="Pfam" id="PF01392">
    <property type="entry name" value="Fz"/>
    <property type="match status" value="1"/>
</dbReference>
<dbReference type="GO" id="GO:0000287">
    <property type="term" value="F:magnesium ion binding"/>
    <property type="evidence" value="ECO:0007669"/>
    <property type="project" value="InterPro"/>
</dbReference>
<dbReference type="Gene3D" id="3.40.120.10">
    <property type="entry name" value="Alpha-D-Glucose-1,6-Bisphosphate, subunit A, domain 3"/>
    <property type="match status" value="3"/>
</dbReference>
<evidence type="ECO:0000256" key="17">
    <source>
        <dbReference type="ARBA" id="ARBA00023277"/>
    </source>
</evidence>
<reference evidence="24" key="2">
    <citation type="submission" date="2020-06" db="EMBL/GenBank/DDBJ databases">
        <authorList>
            <person name="Sheffer M."/>
        </authorList>
    </citation>
    <scope>NUCLEOTIDE SEQUENCE</scope>
</reference>
<dbReference type="PANTHER" id="PTHR45745">
    <property type="entry name" value="PHOSPHOMANNOMUTASE 45A"/>
    <property type="match status" value="1"/>
</dbReference>
<dbReference type="EMBL" id="JABXBU010000030">
    <property type="protein sequence ID" value="KAF8785488.1"/>
    <property type="molecule type" value="Genomic_DNA"/>
</dbReference>
<dbReference type="FunFam" id="3.40.120.10:FF:000035">
    <property type="entry name" value="Pgm3p"/>
    <property type="match status" value="1"/>
</dbReference>
<dbReference type="PRINTS" id="PR00509">
    <property type="entry name" value="PGMPMM"/>
</dbReference>
<dbReference type="InterPro" id="IPR036790">
    <property type="entry name" value="Frizzled_dom_sf"/>
</dbReference>
<dbReference type="InterPro" id="IPR005846">
    <property type="entry name" value="A-D-PHexomutase_a/b/a-III"/>
</dbReference>
<keyword evidence="11" id="KW-0460">Magnesium</keyword>
<dbReference type="GO" id="GO:0005886">
    <property type="term" value="C:plasma membrane"/>
    <property type="evidence" value="ECO:0007669"/>
    <property type="project" value="UniProtKB-SubCell"/>
</dbReference>
<evidence type="ECO:0000256" key="16">
    <source>
        <dbReference type="ARBA" id="ARBA00023235"/>
    </source>
</evidence>
<reference evidence="24" key="1">
    <citation type="journal article" date="2020" name="bioRxiv">
        <title>Chromosome-level reference genome of the European wasp spider Argiope bruennichi: a resource for studies on range expansion and evolutionary adaptation.</title>
        <authorList>
            <person name="Sheffer M.M."/>
            <person name="Hoppe A."/>
            <person name="Krehenwinkel H."/>
            <person name="Uhl G."/>
            <person name="Kuss A.W."/>
            <person name="Jensen L."/>
            <person name="Jensen C."/>
            <person name="Gillespie R.G."/>
            <person name="Hoff K.J."/>
            <person name="Prost S."/>
        </authorList>
    </citation>
    <scope>NUCLEOTIDE SEQUENCE</scope>
</reference>
<gene>
    <name evidence="24" type="ORF">HNY73_011012</name>
</gene>
<dbReference type="SMART" id="SM00020">
    <property type="entry name" value="Tryp_SPc"/>
    <property type="match status" value="1"/>
</dbReference>
<comment type="cofactor">
    <cofactor evidence="1">
        <name>Mg(2+)</name>
        <dbReference type="ChEBI" id="CHEBI:18420"/>
    </cofactor>
</comment>
<evidence type="ECO:0000256" key="15">
    <source>
        <dbReference type="ARBA" id="ARBA00023157"/>
    </source>
</evidence>
<dbReference type="SUPFAM" id="SSF50494">
    <property type="entry name" value="Trypsin-like serine proteases"/>
    <property type="match status" value="1"/>
</dbReference>
<dbReference type="SUPFAM" id="SSF53738">
    <property type="entry name" value="Phosphoglucomutase, first 3 domains"/>
    <property type="match status" value="3"/>
</dbReference>
<evidence type="ECO:0000259" key="23">
    <source>
        <dbReference type="PROSITE" id="PS50240"/>
    </source>
</evidence>
<dbReference type="PANTHER" id="PTHR45745:SF1">
    <property type="entry name" value="PHOSPHOGLUCOMUTASE 2B-RELATED"/>
    <property type="match status" value="1"/>
</dbReference>
<evidence type="ECO:0000256" key="12">
    <source>
        <dbReference type="ARBA" id="ARBA00022968"/>
    </source>
</evidence>
<keyword evidence="6" id="KW-0963">Cytoplasm</keyword>
<dbReference type="CDD" id="cd00112">
    <property type="entry name" value="LDLa"/>
    <property type="match status" value="2"/>
</dbReference>
<evidence type="ECO:0000313" key="25">
    <source>
        <dbReference type="Proteomes" id="UP000807504"/>
    </source>
</evidence>
<evidence type="ECO:0000256" key="13">
    <source>
        <dbReference type="ARBA" id="ARBA00022989"/>
    </source>
</evidence>
<dbReference type="SMART" id="SM00063">
    <property type="entry name" value="FRI"/>
    <property type="match status" value="1"/>
</dbReference>
<keyword evidence="14 20" id="KW-0472">Membrane</keyword>
<dbReference type="SUPFAM" id="SSF57424">
    <property type="entry name" value="LDL receptor-like module"/>
    <property type="match status" value="1"/>
</dbReference>
<dbReference type="InterPro" id="IPR036364">
    <property type="entry name" value="SEA_dom_sf"/>
</dbReference>
<feature type="disulfide bond" evidence="18">
    <location>
        <begin position="271"/>
        <end position="317"/>
    </location>
</feature>
<dbReference type="Gene3D" id="2.40.10.10">
    <property type="entry name" value="Trypsin-like serine proteases"/>
    <property type="match status" value="1"/>
</dbReference>
<comment type="caution">
    <text evidence="19">Lacks conserved residue(s) required for the propagation of feature annotation.</text>
</comment>